<dbReference type="PANTHER" id="PTHR35828:SF16">
    <property type="entry name" value="F-BOX DOMAIN-CONTAINING PROTEIN"/>
    <property type="match status" value="1"/>
</dbReference>
<evidence type="ECO:0000313" key="3">
    <source>
        <dbReference type="Proteomes" id="UP001497457"/>
    </source>
</evidence>
<dbReference type="InterPro" id="IPR036047">
    <property type="entry name" value="F-box-like_dom_sf"/>
</dbReference>
<feature type="domain" description="DUF7595" evidence="1">
    <location>
        <begin position="118"/>
        <end position="298"/>
    </location>
</feature>
<evidence type="ECO:0000259" key="1">
    <source>
        <dbReference type="Pfam" id="PF24523"/>
    </source>
</evidence>
<dbReference type="Pfam" id="PF24523">
    <property type="entry name" value="DUF7595"/>
    <property type="match status" value="1"/>
</dbReference>
<keyword evidence="3" id="KW-1185">Reference proteome</keyword>
<dbReference type="EMBL" id="OZ075134">
    <property type="protein sequence ID" value="CAL4991079.1"/>
    <property type="molecule type" value="Genomic_DNA"/>
</dbReference>
<dbReference type="InterPro" id="IPR056016">
    <property type="entry name" value="DUF7595"/>
</dbReference>
<accession>A0ABC9AZX5</accession>
<evidence type="ECO:0000313" key="2">
    <source>
        <dbReference type="EMBL" id="CAL4991079.1"/>
    </source>
</evidence>
<organism evidence="2 3">
    <name type="scientific">Urochloa decumbens</name>
    <dbReference type="NCBI Taxonomy" id="240449"/>
    <lineage>
        <taxon>Eukaryota</taxon>
        <taxon>Viridiplantae</taxon>
        <taxon>Streptophyta</taxon>
        <taxon>Embryophyta</taxon>
        <taxon>Tracheophyta</taxon>
        <taxon>Spermatophyta</taxon>
        <taxon>Magnoliopsida</taxon>
        <taxon>Liliopsida</taxon>
        <taxon>Poales</taxon>
        <taxon>Poaceae</taxon>
        <taxon>PACMAD clade</taxon>
        <taxon>Panicoideae</taxon>
        <taxon>Panicodae</taxon>
        <taxon>Paniceae</taxon>
        <taxon>Melinidinae</taxon>
        <taxon>Urochloa</taxon>
    </lineage>
</organism>
<dbReference type="SUPFAM" id="SSF81383">
    <property type="entry name" value="F-box domain"/>
    <property type="match status" value="1"/>
</dbReference>
<sequence length="407" mass="45527">MPQRTWTAKEILGEVFRRLNTATDLVNSAGTCKPWRRAIIDNASSLRPHPNRFNPNLLLGFFYRWECAFLQRVLGPFHFALPAITGSEEGHYVKPCDIIPAENTGGVNLALYNWLLSSRDGFLLLKSLSRDVVDLCLCNPMTGACTFLPTAAFRPEAYVLITGYDVSVSECDDMAVRIRIVAVKSIYDCSSISLQYQHFCSTSWSGTGSWGPVMRSDKIKKQLIVDADQGTELVCGSTIYWLGHSTSIVPAYSSVAAMDVCTGRTRTIELPKQCRNKYNFSDHVLAMTSDGRLSLLRNARRCRGRGHIQVWVHNTGAQWFVLRTIKVPNLCFQNGVFWPRSGCLLAEEEGGQQLLINIETGSSRPITCPYATVSNEAGFRYPYEMDWSTYLSMMNPFVTATVSMCSN</sequence>
<gene>
    <name evidence="2" type="ORF">URODEC1_LOCUS60493</name>
</gene>
<dbReference type="Proteomes" id="UP001497457">
    <property type="component" value="Chromosome 24b"/>
</dbReference>
<dbReference type="PANTHER" id="PTHR35828">
    <property type="entry name" value="OS08G0203800 PROTEIN-RELATED"/>
    <property type="match status" value="1"/>
</dbReference>
<proteinExistence type="predicted"/>
<reference evidence="2 3" key="2">
    <citation type="submission" date="2024-10" db="EMBL/GenBank/DDBJ databases">
        <authorList>
            <person name="Ryan C."/>
        </authorList>
    </citation>
    <scope>NUCLEOTIDE SEQUENCE [LARGE SCALE GENOMIC DNA]</scope>
</reference>
<name>A0ABC9AZX5_9POAL</name>
<reference evidence="3" key="1">
    <citation type="submission" date="2024-06" db="EMBL/GenBank/DDBJ databases">
        <authorList>
            <person name="Ryan C."/>
        </authorList>
    </citation>
    <scope>NUCLEOTIDE SEQUENCE [LARGE SCALE GENOMIC DNA]</scope>
</reference>
<dbReference type="AlphaFoldDB" id="A0ABC9AZX5"/>
<protein>
    <recommendedName>
        <fullName evidence="1">DUF7595 domain-containing protein</fullName>
    </recommendedName>
</protein>